<reference evidence="6" key="1">
    <citation type="submission" date="2021-04" db="EMBL/GenBank/DDBJ databases">
        <authorList>
            <person name="Pira H."/>
            <person name="Risdian C."/>
            <person name="Wink J."/>
        </authorList>
    </citation>
    <scope>NUCLEOTIDE SEQUENCE</scope>
    <source>
        <strain evidence="6">WH158</strain>
    </source>
</reference>
<keyword evidence="4" id="KW-0472">Membrane</keyword>
<gene>
    <name evidence="6" type="ORF">KCG46_00020</name>
</gene>
<feature type="transmembrane region" description="Helical" evidence="4">
    <location>
        <begin position="271"/>
        <end position="291"/>
    </location>
</feature>
<feature type="transmembrane region" description="Helical" evidence="4">
    <location>
        <begin position="363"/>
        <end position="380"/>
    </location>
</feature>
<organism evidence="6 7">
    <name type="scientific">Erythrobacter crassostreae</name>
    <dbReference type="NCBI Taxonomy" id="2828328"/>
    <lineage>
        <taxon>Bacteria</taxon>
        <taxon>Pseudomonadati</taxon>
        <taxon>Pseudomonadota</taxon>
        <taxon>Alphaproteobacteria</taxon>
        <taxon>Sphingomonadales</taxon>
        <taxon>Erythrobacteraceae</taxon>
        <taxon>Erythrobacter/Porphyrobacter group</taxon>
        <taxon>Erythrobacter</taxon>
    </lineage>
</organism>
<keyword evidence="1" id="KW-0808">Transferase</keyword>
<evidence type="ECO:0000256" key="1">
    <source>
        <dbReference type="ARBA" id="ARBA00022679"/>
    </source>
</evidence>
<dbReference type="AlphaFoldDB" id="A0A9X1F0B4"/>
<evidence type="ECO:0000313" key="7">
    <source>
        <dbReference type="Proteomes" id="UP001138681"/>
    </source>
</evidence>
<dbReference type="InterPro" id="IPR050482">
    <property type="entry name" value="Sensor_HK_TwoCompSys"/>
</dbReference>
<dbReference type="Pfam" id="PF02518">
    <property type="entry name" value="HATPase_c"/>
    <property type="match status" value="1"/>
</dbReference>
<dbReference type="PANTHER" id="PTHR24421:SF58">
    <property type="entry name" value="SIGNAL TRANSDUCTION HISTIDINE-PROTEIN KINASE_PHOSPHATASE UHPB"/>
    <property type="match status" value="1"/>
</dbReference>
<feature type="transmembrane region" description="Helical" evidence="4">
    <location>
        <begin position="392"/>
        <end position="409"/>
    </location>
</feature>
<evidence type="ECO:0000256" key="4">
    <source>
        <dbReference type="SAM" id="Phobius"/>
    </source>
</evidence>
<evidence type="ECO:0000313" key="6">
    <source>
        <dbReference type="EMBL" id="MBV7257955.1"/>
    </source>
</evidence>
<dbReference type="GO" id="GO:0016020">
    <property type="term" value="C:membrane"/>
    <property type="evidence" value="ECO:0007669"/>
    <property type="project" value="InterPro"/>
</dbReference>
<evidence type="ECO:0000259" key="5">
    <source>
        <dbReference type="SMART" id="SM00387"/>
    </source>
</evidence>
<accession>A0A9X1F0B4</accession>
<feature type="transmembrane region" description="Helical" evidence="4">
    <location>
        <begin position="213"/>
        <end position="234"/>
    </location>
</feature>
<keyword evidence="3" id="KW-0902">Two-component regulatory system</keyword>
<sequence>MRILSGAGQDVEKEMIRQKIIPILHKMPHLLRLAIAVIFVQLLFWLLIKPAVIGTPSPGFETIDGYDYAEARLKEPTFAAVDSAKFAAIDDMPAWHCCETGYRAFRYSFELDEVPEKGLGLSPHVRADNFSIYVNGNFIAGTGRLELPDHTYDGLYRKTYHIPVDAVNKGANQVTFIMVRDGIPYFDYFAPILGEYSHIQSNMAHTEFLTEGYSYALIAAIAMVALFSFIFFLISGRDYGALWLFLLAVALAGISHYYVWTDPPFGGQARFAYFCALTLFANFAWFGWANAWSRDRIRWIMPLAFLVFVCALFAVVYCLYNLPIGAGYDRAGEVLFYTGIAFSGATGARLIWNFRDLREDRYLEAAIALLLVSLLALQVITEMTDALNMGYASRTQPFLIIGIAIAFFARRVTLFRTSAQINDLLQAQLDERTGELAVAHDREKRLVRQQALDEERQRIMRDMHDGLGSHLMSMMMMAKRGNGEYSDYADGLQSVIDEMRLMIDSMDSVGESLRAALTVFKKRIVPRAQEAGFAVNWSDDGTAILPQYNPRQILQVFRILQEALTNALKHSGGDTIDVTIGAAPGNPNTTQITIADNGGGIAQAASGRSGRGLRNMRARATGIEAEFDIVSSDDGTRVLLTMAGHAE</sequence>
<feature type="transmembrane region" description="Helical" evidence="4">
    <location>
        <begin position="30"/>
        <end position="48"/>
    </location>
</feature>
<evidence type="ECO:0000256" key="3">
    <source>
        <dbReference type="ARBA" id="ARBA00023012"/>
    </source>
</evidence>
<keyword evidence="4" id="KW-1133">Transmembrane helix</keyword>
<dbReference type="PANTHER" id="PTHR24421">
    <property type="entry name" value="NITRATE/NITRITE SENSOR PROTEIN NARX-RELATED"/>
    <property type="match status" value="1"/>
</dbReference>
<keyword evidence="7" id="KW-1185">Reference proteome</keyword>
<keyword evidence="4" id="KW-0812">Transmembrane</keyword>
<dbReference type="EMBL" id="JAGSPC010000001">
    <property type="protein sequence ID" value="MBV7257955.1"/>
    <property type="molecule type" value="Genomic_DNA"/>
</dbReference>
<feature type="transmembrane region" description="Helical" evidence="4">
    <location>
        <begin position="241"/>
        <end position="259"/>
    </location>
</feature>
<dbReference type="RefSeq" id="WP_218403335.1">
    <property type="nucleotide sequence ID" value="NZ_JAGSPC010000001.1"/>
</dbReference>
<proteinExistence type="predicted"/>
<dbReference type="InterPro" id="IPR003594">
    <property type="entry name" value="HATPase_dom"/>
</dbReference>
<feature type="transmembrane region" description="Helical" evidence="4">
    <location>
        <begin position="334"/>
        <end position="351"/>
    </location>
</feature>
<feature type="transmembrane region" description="Helical" evidence="4">
    <location>
        <begin position="303"/>
        <end position="322"/>
    </location>
</feature>
<dbReference type="CDD" id="cd16917">
    <property type="entry name" value="HATPase_UhpB-NarQ-NarX-like"/>
    <property type="match status" value="1"/>
</dbReference>
<name>A0A9X1F0B4_9SPHN</name>
<dbReference type="Pfam" id="PF07730">
    <property type="entry name" value="HisKA_3"/>
    <property type="match status" value="1"/>
</dbReference>
<feature type="domain" description="Histidine kinase/HSP90-like ATPase" evidence="5">
    <location>
        <begin position="551"/>
        <end position="646"/>
    </location>
</feature>
<dbReference type="GO" id="GO:0000155">
    <property type="term" value="F:phosphorelay sensor kinase activity"/>
    <property type="evidence" value="ECO:0007669"/>
    <property type="project" value="InterPro"/>
</dbReference>
<comment type="caution">
    <text evidence="6">The sequence shown here is derived from an EMBL/GenBank/DDBJ whole genome shotgun (WGS) entry which is preliminary data.</text>
</comment>
<dbReference type="InterPro" id="IPR011712">
    <property type="entry name" value="Sig_transdc_His_kin_sub3_dim/P"/>
</dbReference>
<dbReference type="Proteomes" id="UP001138681">
    <property type="component" value="Unassembled WGS sequence"/>
</dbReference>
<dbReference type="SMART" id="SM00387">
    <property type="entry name" value="HATPase_c"/>
    <property type="match status" value="1"/>
</dbReference>
<keyword evidence="2" id="KW-0418">Kinase</keyword>
<protein>
    <recommendedName>
        <fullName evidence="5">Histidine kinase/HSP90-like ATPase domain-containing protein</fullName>
    </recommendedName>
</protein>
<dbReference type="GO" id="GO:0046983">
    <property type="term" value="F:protein dimerization activity"/>
    <property type="evidence" value="ECO:0007669"/>
    <property type="project" value="InterPro"/>
</dbReference>
<evidence type="ECO:0000256" key="2">
    <source>
        <dbReference type="ARBA" id="ARBA00022777"/>
    </source>
</evidence>